<gene>
    <name evidence="2" type="ORF">GCM10007100_20190</name>
</gene>
<keyword evidence="3" id="KW-1185">Reference proteome</keyword>
<dbReference type="RefSeq" id="WP_189569827.1">
    <property type="nucleotide sequence ID" value="NZ_BMXI01000008.1"/>
</dbReference>
<dbReference type="AlphaFoldDB" id="A0A918WKD0"/>
<evidence type="ECO:0000313" key="2">
    <source>
        <dbReference type="EMBL" id="GHC53866.1"/>
    </source>
</evidence>
<evidence type="ECO:0000313" key="3">
    <source>
        <dbReference type="Proteomes" id="UP000644507"/>
    </source>
</evidence>
<dbReference type="InterPro" id="IPR043504">
    <property type="entry name" value="Peptidase_S1_PA_chymotrypsin"/>
</dbReference>
<feature type="compositionally biased region" description="Basic and acidic residues" evidence="1">
    <location>
        <begin position="22"/>
        <end position="37"/>
    </location>
</feature>
<name>A0A918WKD0_9BACT</name>
<dbReference type="InterPro" id="IPR009003">
    <property type="entry name" value="Peptidase_S1_PA"/>
</dbReference>
<dbReference type="SUPFAM" id="SSF50494">
    <property type="entry name" value="Trypsin-like serine proteases"/>
    <property type="match status" value="1"/>
</dbReference>
<proteinExistence type="predicted"/>
<dbReference type="Pfam" id="PF13365">
    <property type="entry name" value="Trypsin_2"/>
    <property type="match status" value="1"/>
</dbReference>
<comment type="caution">
    <text evidence="2">The sequence shown here is derived from an EMBL/GenBank/DDBJ whole genome shotgun (WGS) entry which is preliminary data.</text>
</comment>
<sequence>MKNSLSVALCCAIVVGCSGSSLEERRSDNPEARRLQKESLATAPPHPIAGKSVEEFFRDRVGLISNPKRRIPAGRAAPVSPDGYYLTALHVVKDGEFVLSDEILLKPFPKKGSFRTADYLRTDYHKGRVVWQDQKADLALVKFDFAPKTPFPLRSTPLKVGDPVFAGASGTNSGALVFAREPAQGTGNGPFATAGVVTQARTSNNSLQLKSYYSTLVGRGGMSGAPVVDANGLLAGIITSLRSEALTGTTTTRFTLISPQMIREIIEKDRNGRDR</sequence>
<feature type="region of interest" description="Disordered" evidence="1">
    <location>
        <begin position="22"/>
        <end position="47"/>
    </location>
</feature>
<dbReference type="PROSITE" id="PS51257">
    <property type="entry name" value="PROKAR_LIPOPROTEIN"/>
    <property type="match status" value="1"/>
</dbReference>
<dbReference type="Proteomes" id="UP000644507">
    <property type="component" value="Unassembled WGS sequence"/>
</dbReference>
<reference evidence="2" key="1">
    <citation type="journal article" date="2014" name="Int. J. Syst. Evol. Microbiol.">
        <title>Complete genome sequence of Corynebacterium casei LMG S-19264T (=DSM 44701T), isolated from a smear-ripened cheese.</title>
        <authorList>
            <consortium name="US DOE Joint Genome Institute (JGI-PGF)"/>
            <person name="Walter F."/>
            <person name="Albersmeier A."/>
            <person name="Kalinowski J."/>
            <person name="Ruckert C."/>
        </authorList>
    </citation>
    <scope>NUCLEOTIDE SEQUENCE</scope>
    <source>
        <strain evidence="2">KCTC 12988</strain>
    </source>
</reference>
<reference evidence="2" key="2">
    <citation type="submission" date="2020-09" db="EMBL/GenBank/DDBJ databases">
        <authorList>
            <person name="Sun Q."/>
            <person name="Kim S."/>
        </authorList>
    </citation>
    <scope>NUCLEOTIDE SEQUENCE</scope>
    <source>
        <strain evidence="2">KCTC 12988</strain>
    </source>
</reference>
<dbReference type="EMBL" id="BMXI01000008">
    <property type="protein sequence ID" value="GHC53866.1"/>
    <property type="molecule type" value="Genomic_DNA"/>
</dbReference>
<evidence type="ECO:0008006" key="4">
    <source>
        <dbReference type="Google" id="ProtNLM"/>
    </source>
</evidence>
<evidence type="ECO:0000256" key="1">
    <source>
        <dbReference type="SAM" id="MobiDB-lite"/>
    </source>
</evidence>
<accession>A0A918WKD0</accession>
<organism evidence="2 3">
    <name type="scientific">Roseibacillus persicicus</name>
    <dbReference type="NCBI Taxonomy" id="454148"/>
    <lineage>
        <taxon>Bacteria</taxon>
        <taxon>Pseudomonadati</taxon>
        <taxon>Verrucomicrobiota</taxon>
        <taxon>Verrucomicrobiia</taxon>
        <taxon>Verrucomicrobiales</taxon>
        <taxon>Verrucomicrobiaceae</taxon>
        <taxon>Roseibacillus</taxon>
    </lineage>
</organism>
<protein>
    <recommendedName>
        <fullName evidence="4">Serine protease</fullName>
    </recommendedName>
</protein>
<dbReference type="Gene3D" id="2.40.10.10">
    <property type="entry name" value="Trypsin-like serine proteases"/>
    <property type="match status" value="2"/>
</dbReference>